<keyword evidence="4" id="KW-1185">Reference proteome</keyword>
<protein>
    <submittedName>
        <fullName evidence="3">Protein phophatase 2c family protein</fullName>
    </submittedName>
</protein>
<accession>A0A1Q3ECZ0</accession>
<dbReference type="CDD" id="cd00143">
    <property type="entry name" value="PP2Cc"/>
    <property type="match status" value="1"/>
</dbReference>
<evidence type="ECO:0000313" key="3">
    <source>
        <dbReference type="EMBL" id="GAW05075.1"/>
    </source>
</evidence>
<evidence type="ECO:0000256" key="1">
    <source>
        <dbReference type="SAM" id="MobiDB-lite"/>
    </source>
</evidence>
<organism evidence="3 4">
    <name type="scientific">Lentinula edodes</name>
    <name type="common">Shiitake mushroom</name>
    <name type="synonym">Lentinus edodes</name>
    <dbReference type="NCBI Taxonomy" id="5353"/>
    <lineage>
        <taxon>Eukaryota</taxon>
        <taxon>Fungi</taxon>
        <taxon>Dikarya</taxon>
        <taxon>Basidiomycota</taxon>
        <taxon>Agaricomycotina</taxon>
        <taxon>Agaricomycetes</taxon>
        <taxon>Agaricomycetidae</taxon>
        <taxon>Agaricales</taxon>
        <taxon>Marasmiineae</taxon>
        <taxon>Omphalotaceae</taxon>
        <taxon>Lentinula</taxon>
    </lineage>
</organism>
<evidence type="ECO:0000313" key="4">
    <source>
        <dbReference type="Proteomes" id="UP000188533"/>
    </source>
</evidence>
<dbReference type="InterPro" id="IPR015655">
    <property type="entry name" value="PP2C"/>
</dbReference>
<name>A0A1Q3ECZ0_LENED</name>
<sequence length="288" mass="31232">MQAAISGSCALMALFDTAQKDLYIACTGDSRAVAAVWKPTADGKGTWEVDVLSEDQSARNPKEVERLRSEHPDDEADNVVMNGRVLGGLEPSRAFGDARYKWPIGMQELIHGWQWNPSAQTTKNIQNTTLRYRATSTTDGLWDVLTPEEVVTLVGGHLAGLKGTIPKSTLPSLVPTSVANAGVDGKAGKQLARSTKQGSWAFVDDNLSTHLIRNALGGGDEKELRQMMSIPAGTSRRYRDDITITEALSNFLPLNPLLASHARSQSSSHRSKENHPLQVAIPRPRGLA</sequence>
<feature type="domain" description="PPM-type phosphatase" evidence="2">
    <location>
        <begin position="1"/>
        <end position="249"/>
    </location>
</feature>
<dbReference type="Proteomes" id="UP000188533">
    <property type="component" value="Unassembled WGS sequence"/>
</dbReference>
<comment type="caution">
    <text evidence="3">The sequence shown here is derived from an EMBL/GenBank/DDBJ whole genome shotgun (WGS) entry which is preliminary data.</text>
</comment>
<dbReference type="PROSITE" id="PS51746">
    <property type="entry name" value="PPM_2"/>
    <property type="match status" value="1"/>
</dbReference>
<feature type="region of interest" description="Disordered" evidence="1">
    <location>
        <begin position="262"/>
        <end position="288"/>
    </location>
</feature>
<dbReference type="SUPFAM" id="SSF81606">
    <property type="entry name" value="PP2C-like"/>
    <property type="match status" value="1"/>
</dbReference>
<dbReference type="AlphaFoldDB" id="A0A1Q3ECZ0"/>
<proteinExistence type="predicted"/>
<dbReference type="Gene3D" id="3.60.40.10">
    <property type="entry name" value="PPM-type phosphatase domain"/>
    <property type="match status" value="1"/>
</dbReference>
<dbReference type="Pfam" id="PF00481">
    <property type="entry name" value="PP2C"/>
    <property type="match status" value="1"/>
</dbReference>
<gene>
    <name evidence="3" type="ORF">LENED_006909</name>
</gene>
<dbReference type="InterPro" id="IPR036457">
    <property type="entry name" value="PPM-type-like_dom_sf"/>
</dbReference>
<dbReference type="PANTHER" id="PTHR13832:SF792">
    <property type="entry name" value="GM14286P"/>
    <property type="match status" value="1"/>
</dbReference>
<dbReference type="InterPro" id="IPR001932">
    <property type="entry name" value="PPM-type_phosphatase-like_dom"/>
</dbReference>
<dbReference type="EMBL" id="BDGU01000226">
    <property type="protein sequence ID" value="GAW05075.1"/>
    <property type="molecule type" value="Genomic_DNA"/>
</dbReference>
<dbReference type="STRING" id="5353.A0A1Q3ECZ0"/>
<dbReference type="PANTHER" id="PTHR13832">
    <property type="entry name" value="PROTEIN PHOSPHATASE 2C"/>
    <property type="match status" value="1"/>
</dbReference>
<dbReference type="GO" id="GO:0004741">
    <property type="term" value="F:[pyruvate dehydrogenase (acetyl-transferring)]-phosphatase activity"/>
    <property type="evidence" value="ECO:0007669"/>
    <property type="project" value="TreeGrafter"/>
</dbReference>
<reference evidence="3 4" key="1">
    <citation type="submission" date="2016-08" db="EMBL/GenBank/DDBJ databases">
        <authorList>
            <consortium name="Lentinula edodes genome sequencing consortium"/>
            <person name="Sakamoto Y."/>
            <person name="Nakade K."/>
            <person name="Sato S."/>
            <person name="Yoshida Y."/>
            <person name="Miyazaki K."/>
            <person name="Natsume S."/>
            <person name="Konno N."/>
        </authorList>
    </citation>
    <scope>NUCLEOTIDE SEQUENCE [LARGE SCALE GENOMIC DNA]</scope>
    <source>
        <strain evidence="3 4">NBRC 111202</strain>
    </source>
</reference>
<evidence type="ECO:0000259" key="2">
    <source>
        <dbReference type="PROSITE" id="PS51746"/>
    </source>
</evidence>
<reference evidence="3 4" key="2">
    <citation type="submission" date="2017-02" db="EMBL/GenBank/DDBJ databases">
        <title>A genome survey and senescence transcriptome analysis in Lentinula edodes.</title>
        <authorList>
            <person name="Sakamoto Y."/>
            <person name="Nakade K."/>
            <person name="Sato S."/>
            <person name="Yoshida Y."/>
            <person name="Miyazaki K."/>
            <person name="Natsume S."/>
            <person name="Konno N."/>
        </authorList>
    </citation>
    <scope>NUCLEOTIDE SEQUENCE [LARGE SCALE GENOMIC DNA]</scope>
    <source>
        <strain evidence="3 4">NBRC 111202</strain>
    </source>
</reference>
<dbReference type="GO" id="GO:0005739">
    <property type="term" value="C:mitochondrion"/>
    <property type="evidence" value="ECO:0007669"/>
    <property type="project" value="TreeGrafter"/>
</dbReference>